<dbReference type="Proteomes" id="UP000285740">
    <property type="component" value="Unassembled WGS sequence"/>
</dbReference>
<dbReference type="Pfam" id="PF14287">
    <property type="entry name" value="DUF4368"/>
    <property type="match status" value="1"/>
</dbReference>
<dbReference type="Gene3D" id="3.90.1750.20">
    <property type="entry name" value="Putative Large Serine Recombinase, Chain B, Domain 2"/>
    <property type="match status" value="1"/>
</dbReference>
<dbReference type="GO" id="GO:0003677">
    <property type="term" value="F:DNA binding"/>
    <property type="evidence" value="ECO:0007669"/>
    <property type="project" value="InterPro"/>
</dbReference>
<dbReference type="Gene3D" id="3.40.50.1390">
    <property type="entry name" value="Resolvase, N-terminal catalytic domain"/>
    <property type="match status" value="1"/>
</dbReference>
<dbReference type="AlphaFoldDB" id="A0A413T799"/>
<dbReference type="PANTHER" id="PTHR30461:SF23">
    <property type="entry name" value="DNA RECOMBINASE-RELATED"/>
    <property type="match status" value="1"/>
</dbReference>
<dbReference type="InterPro" id="IPR025827">
    <property type="entry name" value="Zn_ribbon_recom_dom"/>
</dbReference>
<dbReference type="EMBL" id="QSFV01000013">
    <property type="protein sequence ID" value="RHA80825.1"/>
    <property type="molecule type" value="Genomic_DNA"/>
</dbReference>
<dbReference type="PANTHER" id="PTHR30461">
    <property type="entry name" value="DNA-INVERTASE FROM LAMBDOID PROPHAGE"/>
    <property type="match status" value="1"/>
</dbReference>
<dbReference type="Pfam" id="PF07508">
    <property type="entry name" value="Recombinase"/>
    <property type="match status" value="1"/>
</dbReference>
<dbReference type="RefSeq" id="WP_118030369.1">
    <property type="nucleotide sequence ID" value="NZ_QSFV01000013.1"/>
</dbReference>
<name>A0A413T799_9FIRM</name>
<keyword evidence="1" id="KW-0175">Coiled coil</keyword>
<dbReference type="InterPro" id="IPR025378">
    <property type="entry name" value="DUF4368"/>
</dbReference>
<gene>
    <name evidence="3" type="ORF">DW918_05440</name>
</gene>
<evidence type="ECO:0000313" key="3">
    <source>
        <dbReference type="EMBL" id="RHA80825.1"/>
    </source>
</evidence>
<reference evidence="3 4" key="1">
    <citation type="submission" date="2018-08" db="EMBL/GenBank/DDBJ databases">
        <title>A genome reference for cultivated species of the human gut microbiota.</title>
        <authorList>
            <person name="Zou Y."/>
            <person name="Xue W."/>
            <person name="Luo G."/>
        </authorList>
    </citation>
    <scope>NUCLEOTIDE SEQUENCE [LARGE SCALE GENOMIC DNA]</scope>
    <source>
        <strain evidence="3 4">AM42-30</strain>
    </source>
</reference>
<feature type="coiled-coil region" evidence="1">
    <location>
        <begin position="453"/>
        <end position="480"/>
    </location>
</feature>
<dbReference type="Pfam" id="PF13408">
    <property type="entry name" value="Zn_ribbon_recom"/>
    <property type="match status" value="1"/>
</dbReference>
<feature type="domain" description="Resolvase/invertase-type recombinase catalytic" evidence="2">
    <location>
        <begin position="11"/>
        <end position="169"/>
    </location>
</feature>
<comment type="caution">
    <text evidence="3">The sequence shown here is derived from an EMBL/GenBank/DDBJ whole genome shotgun (WGS) entry which is preliminary data.</text>
</comment>
<dbReference type="InterPro" id="IPR006119">
    <property type="entry name" value="Resolv_N"/>
</dbReference>
<protein>
    <submittedName>
        <fullName evidence="3">Recombinase</fullName>
    </submittedName>
</protein>
<dbReference type="InterPro" id="IPR050639">
    <property type="entry name" value="SSR_resolvase"/>
</dbReference>
<dbReference type="PROSITE" id="PS51736">
    <property type="entry name" value="RECOMBINASES_3"/>
    <property type="match status" value="1"/>
</dbReference>
<dbReference type="InterPro" id="IPR036162">
    <property type="entry name" value="Resolvase-like_N_sf"/>
</dbReference>
<dbReference type="SUPFAM" id="SSF53041">
    <property type="entry name" value="Resolvase-like"/>
    <property type="match status" value="1"/>
</dbReference>
<dbReference type="Pfam" id="PF00239">
    <property type="entry name" value="Resolvase"/>
    <property type="match status" value="1"/>
</dbReference>
<evidence type="ECO:0000259" key="2">
    <source>
        <dbReference type="PROSITE" id="PS51736"/>
    </source>
</evidence>
<dbReference type="SMART" id="SM00857">
    <property type="entry name" value="Resolvase"/>
    <property type="match status" value="1"/>
</dbReference>
<sequence>MDFFSSEIIFIVAVYLRLSKEDGDLDTAGKSESNSIQNQKALILDFLKKLPNVKIYDIYVDDGYTGTNFDRPDFKRMKRDFLEGRVNMVVVKDLSRFGRDYVEAGNYVRNIFRNLNIRFVSVLDHFDSLTATSTDYNLLLPVKNFVNDQYSSDISTKVRGNQGAMREAGKYIGPYVGYGFLKSPQDKHIIIVDEYAWEIIMRMVDWKYAGFSNQRIADQLNATGVLSPAEYKRTLGCNYKSGFQTKNKAKWTSVAVKRVLSNPMNKGIMIQGKRKRINYKVRKVIEKPQEQWNIKHNAVVTPMPLLCYDNVQRLLEQDIRVAPGQENVYLFAGMVYCADCGRSMTRRKTNENIFYICTTYNRGDGCSRHSIPNEKLKEVVLQTIRQYIETLMETDEILTYLDTLDIKESEIILYDEEIQSKYKELERYARLLTSLCVDRQDGVVSDAEFVEFKGVYEEKSIELEKNIAELKKRIQKMLDGRGAKREWIEQFKEYRNVNELDRIMLVLLVEKVLVYEKNRVEIIFRFKDEFETTMNYIRTMERCGRLIPSKEADERVVV</sequence>
<proteinExistence type="predicted"/>
<evidence type="ECO:0000256" key="1">
    <source>
        <dbReference type="SAM" id="Coils"/>
    </source>
</evidence>
<dbReference type="InterPro" id="IPR011109">
    <property type="entry name" value="DNA_bind_recombinase_dom"/>
</dbReference>
<dbReference type="GO" id="GO:0000150">
    <property type="term" value="F:DNA strand exchange activity"/>
    <property type="evidence" value="ECO:0007669"/>
    <property type="project" value="InterPro"/>
</dbReference>
<accession>A0A413T799</accession>
<dbReference type="InterPro" id="IPR038109">
    <property type="entry name" value="DNA_bind_recomb_sf"/>
</dbReference>
<organism evidence="3 4">
    <name type="scientific">Eubacterium ventriosum</name>
    <dbReference type="NCBI Taxonomy" id="39496"/>
    <lineage>
        <taxon>Bacteria</taxon>
        <taxon>Bacillati</taxon>
        <taxon>Bacillota</taxon>
        <taxon>Clostridia</taxon>
        <taxon>Eubacteriales</taxon>
        <taxon>Eubacteriaceae</taxon>
        <taxon>Eubacterium</taxon>
    </lineage>
</organism>
<evidence type="ECO:0000313" key="4">
    <source>
        <dbReference type="Proteomes" id="UP000285740"/>
    </source>
</evidence>